<dbReference type="STRING" id="1276920.ADIAG_03856"/>
<dbReference type="PANTHER" id="PTHR43201">
    <property type="entry name" value="ACYL-COA SYNTHETASE"/>
    <property type="match status" value="1"/>
</dbReference>
<evidence type="ECO:0000259" key="3">
    <source>
        <dbReference type="Pfam" id="PF00501"/>
    </source>
</evidence>
<name>M7N4N8_9MICC</name>
<comment type="similarity">
    <text evidence="1">Belongs to the ATP-dependent AMP-binding enzyme family.</text>
</comment>
<dbReference type="PANTHER" id="PTHR43201:SF5">
    <property type="entry name" value="MEDIUM-CHAIN ACYL-COA LIGASE ACSF2, MITOCHONDRIAL"/>
    <property type="match status" value="1"/>
</dbReference>
<dbReference type="Pfam" id="PF13193">
    <property type="entry name" value="AMP-binding_C"/>
    <property type="match status" value="1"/>
</dbReference>
<gene>
    <name evidence="5" type="ORF">ADIAG_03856</name>
</gene>
<dbReference type="Gene3D" id="3.40.50.12780">
    <property type="entry name" value="N-terminal domain of ligase-like"/>
    <property type="match status" value="1"/>
</dbReference>
<proteinExistence type="inferred from homology"/>
<dbReference type="EMBL" id="AOCK01000014">
    <property type="protein sequence ID" value="EMQ96719.1"/>
    <property type="molecule type" value="Genomic_DNA"/>
</dbReference>
<evidence type="ECO:0000256" key="1">
    <source>
        <dbReference type="ARBA" id="ARBA00006432"/>
    </source>
</evidence>
<protein>
    <submittedName>
        <fullName evidence="5">Long-chain acyl-CoA synthetase</fullName>
    </submittedName>
</protein>
<evidence type="ECO:0000256" key="2">
    <source>
        <dbReference type="ARBA" id="ARBA00022598"/>
    </source>
</evidence>
<dbReference type="GO" id="GO:0006631">
    <property type="term" value="P:fatty acid metabolic process"/>
    <property type="evidence" value="ECO:0007669"/>
    <property type="project" value="TreeGrafter"/>
</dbReference>
<dbReference type="Proteomes" id="UP000012015">
    <property type="component" value="Unassembled WGS sequence"/>
</dbReference>
<comment type="caution">
    <text evidence="5">The sequence shown here is derived from an EMBL/GenBank/DDBJ whole genome shotgun (WGS) entry which is preliminary data.</text>
</comment>
<dbReference type="Gene3D" id="3.30.300.30">
    <property type="match status" value="1"/>
</dbReference>
<dbReference type="InterPro" id="IPR042099">
    <property type="entry name" value="ANL_N_sf"/>
</dbReference>
<dbReference type="RefSeq" id="WP_007273004.1">
    <property type="nucleotide sequence ID" value="NZ_AOCK01000014.1"/>
</dbReference>
<dbReference type="PATRIC" id="fig|1276920.7.peg.3855"/>
<dbReference type="eggNOG" id="COG0318">
    <property type="taxonomic scope" value="Bacteria"/>
</dbReference>
<evidence type="ECO:0000313" key="5">
    <source>
        <dbReference type="EMBL" id="EMQ96719.1"/>
    </source>
</evidence>
<dbReference type="InterPro" id="IPR000873">
    <property type="entry name" value="AMP-dep_synth/lig_dom"/>
</dbReference>
<reference evidence="5 6" key="1">
    <citation type="journal article" date="2013" name="Genome Announc.">
        <title>Draft Genome Sequence of Arthrobacter gangotriensis Strain Lz1yT, Isolated from a Penguin Rookery Soil Sample Collected in Antarctica, near the Indian Station Dakshin Gangotri.</title>
        <authorList>
            <person name="Shivaji S."/>
            <person name="Ara S."/>
            <person name="Bandi S."/>
            <person name="Singh A."/>
            <person name="Kumar Pinnaka A."/>
        </authorList>
    </citation>
    <scope>NUCLEOTIDE SEQUENCE [LARGE SCALE GENOMIC DNA]</scope>
    <source>
        <strain evidence="5 6">Lz1y</strain>
    </source>
</reference>
<evidence type="ECO:0000313" key="6">
    <source>
        <dbReference type="Proteomes" id="UP000012015"/>
    </source>
</evidence>
<dbReference type="Pfam" id="PF00501">
    <property type="entry name" value="AMP-binding"/>
    <property type="match status" value="1"/>
</dbReference>
<accession>M7N4N8</accession>
<keyword evidence="2" id="KW-0436">Ligase</keyword>
<keyword evidence="6" id="KW-1185">Reference proteome</keyword>
<feature type="domain" description="AMP-dependent synthetase/ligase" evidence="3">
    <location>
        <begin position="25"/>
        <end position="387"/>
    </location>
</feature>
<dbReference type="AlphaFoldDB" id="M7N4N8"/>
<dbReference type="GO" id="GO:0031956">
    <property type="term" value="F:medium-chain fatty acid-CoA ligase activity"/>
    <property type="evidence" value="ECO:0007669"/>
    <property type="project" value="TreeGrafter"/>
</dbReference>
<sequence>MTTQSKLPSVDFTFGEEFKSILKLKGDAPAVYHDGRWSTWADWGSQSRSMAAALQKLGVGPGRVVALQLPNSWEFLVAHAAAAMIGAVTFPIHMPYGAFELQHLLSRVDLAALIVPATYKGQDRSGTARSVLDDLASDAKLIAVSTASHPEPQGPGLVAWSDLIQSGGDLPLAPVAIGPDTPLTYLASSGTSSTRPKICVHTHGGQIGGSSICAAETGLSTKDVLISASPFSNAFGISVIYMAIRFGLRQATLPVWNPEVLAEIAKASAATEVFAVPAQLRDLIRSLKPGELNLRRVRTGGSPAAAELVRSVKSVVGADVIVQWGMTEVGGGTYSRPGDSEERITQTIGRAQGGADVAIFNPAGSPVPAGQVGELVYRAQTMMREYLGDSERTSQAIDAEGWLHTGDLAYLDDDGYVYYQGRMTEFINRGGLKFSVGEVENLLSEISKLEQIAIIPVDDDRLGQRAVAVVVVREGQRVTLEEITAHLESRGLAKYKWPERLIMINELPTTATGKIMRAKLTKSLAEGWAAPAEW</sequence>
<feature type="domain" description="AMP-binding enzyme C-terminal" evidence="4">
    <location>
        <begin position="438"/>
        <end position="514"/>
    </location>
</feature>
<dbReference type="InterPro" id="IPR025110">
    <property type="entry name" value="AMP-bd_C"/>
</dbReference>
<evidence type="ECO:0000259" key="4">
    <source>
        <dbReference type="Pfam" id="PF13193"/>
    </source>
</evidence>
<dbReference type="InterPro" id="IPR045851">
    <property type="entry name" value="AMP-bd_C_sf"/>
</dbReference>
<organism evidence="5 6">
    <name type="scientific">Paeniglutamicibacter gangotriensis Lz1y</name>
    <dbReference type="NCBI Taxonomy" id="1276920"/>
    <lineage>
        <taxon>Bacteria</taxon>
        <taxon>Bacillati</taxon>
        <taxon>Actinomycetota</taxon>
        <taxon>Actinomycetes</taxon>
        <taxon>Micrococcales</taxon>
        <taxon>Micrococcaceae</taxon>
        <taxon>Paeniglutamicibacter</taxon>
    </lineage>
</organism>
<dbReference type="SUPFAM" id="SSF56801">
    <property type="entry name" value="Acetyl-CoA synthetase-like"/>
    <property type="match status" value="1"/>
</dbReference>